<dbReference type="KEGG" id="vpy:HZI73_16655"/>
<proteinExistence type="predicted"/>
<sequence length="154" mass="17260">MIKRIVILCMTIIMLTACTKGTESKNTDEGKYKTLYEELLAQQPPTIERITIEDAAGNVIVQDESGWYAISNNTKMIAKVKGSATEAEVYFVPSGTETGKYQQLIASSVVEGDQVQFTFTTDQFTDGLGYLWMVIYHEDLGRKSDELRLIISEE</sequence>
<keyword evidence="3" id="KW-1185">Reference proteome</keyword>
<dbReference type="PROSITE" id="PS51257">
    <property type="entry name" value="PROKAR_LIPOPROTEIN"/>
    <property type="match status" value="1"/>
</dbReference>
<reference evidence="2" key="1">
    <citation type="submission" date="2020-07" db="EMBL/GenBank/DDBJ databases">
        <title>Vallitalea pronyensis genome.</title>
        <authorList>
            <person name="Postec A."/>
        </authorList>
    </citation>
    <scope>NUCLEOTIDE SEQUENCE</scope>
    <source>
        <strain evidence="2">FatNI3</strain>
    </source>
</reference>
<feature type="signal peptide" evidence="1">
    <location>
        <begin position="1"/>
        <end position="19"/>
    </location>
</feature>
<keyword evidence="1" id="KW-0732">Signal</keyword>
<dbReference type="Proteomes" id="UP000683246">
    <property type="component" value="Chromosome"/>
</dbReference>
<gene>
    <name evidence="2" type="ORF">HZI73_16655</name>
</gene>
<dbReference type="RefSeq" id="WP_212694510.1">
    <property type="nucleotide sequence ID" value="NZ_CP058649.1"/>
</dbReference>
<evidence type="ECO:0000256" key="1">
    <source>
        <dbReference type="SAM" id="SignalP"/>
    </source>
</evidence>
<name>A0A8J8MM45_9FIRM</name>
<organism evidence="2 3">
    <name type="scientific">Vallitalea pronyensis</name>
    <dbReference type="NCBI Taxonomy" id="1348613"/>
    <lineage>
        <taxon>Bacteria</taxon>
        <taxon>Bacillati</taxon>
        <taxon>Bacillota</taxon>
        <taxon>Clostridia</taxon>
        <taxon>Lachnospirales</taxon>
        <taxon>Vallitaleaceae</taxon>
        <taxon>Vallitalea</taxon>
    </lineage>
</organism>
<evidence type="ECO:0000313" key="2">
    <source>
        <dbReference type="EMBL" id="QUI23823.1"/>
    </source>
</evidence>
<evidence type="ECO:0000313" key="3">
    <source>
        <dbReference type="Proteomes" id="UP000683246"/>
    </source>
</evidence>
<dbReference type="EMBL" id="CP058649">
    <property type="protein sequence ID" value="QUI23823.1"/>
    <property type="molecule type" value="Genomic_DNA"/>
</dbReference>
<accession>A0A8J8MM45</accession>
<protein>
    <submittedName>
        <fullName evidence="2">Uncharacterized protein</fullName>
    </submittedName>
</protein>
<feature type="chain" id="PRO_5038810100" evidence="1">
    <location>
        <begin position="20"/>
        <end position="154"/>
    </location>
</feature>
<dbReference type="AlphaFoldDB" id="A0A8J8MM45"/>